<sequence>HGRKVCFVGRSIDQNIKVAHQLGYIDFPEEVTIQPRDARNLPPSEVTFIIAGCYAQDGSALDRVSRQDHRDIELLERATVIFSADPIPGVYDTVGAMIDRLTVNGASVVYSDIQDNLHVSGHGARGDLSLMVGFTKPEYFMPIGGDPRHQRAYAEMVEDMGYQRDHVFEMYKTQTLEVHEEGVWVGDAVEVRDVFVDGTGVGDVGNIVLRDRQILSENGIVVVVLQKGKKGEISNTVDIVSRGFVYMAESGDLIKEAEKLVIESIKGEHVKNWGKVKDKVEKKMNNFLYKETGRRPMIVAFLINPVEASKTKNPS</sequence>
<dbReference type="GO" id="GO:0046872">
    <property type="term" value="F:metal ion binding"/>
    <property type="evidence" value="ECO:0007669"/>
    <property type="project" value="UniProtKB-KW"/>
</dbReference>
<dbReference type="Gene3D" id="3.60.15.10">
    <property type="entry name" value="Ribonuclease Z/Hydroxyacylglutathione hydrolase-like"/>
    <property type="match status" value="1"/>
</dbReference>
<dbReference type="AlphaFoldDB" id="A0A955RPQ8"/>
<comment type="caution">
    <text evidence="7">The sequence shown here is derived from an EMBL/GenBank/DDBJ whole genome shotgun (WGS) entry which is preliminary data.</text>
</comment>
<dbReference type="Pfam" id="PF07521">
    <property type="entry name" value="RMMBL"/>
    <property type="match status" value="1"/>
</dbReference>
<dbReference type="PANTHER" id="PTHR43694">
    <property type="entry name" value="RIBONUCLEASE J"/>
    <property type="match status" value="1"/>
</dbReference>
<keyword evidence="1" id="KW-0479">Metal-binding</keyword>
<keyword evidence="3" id="KW-0862">Zinc</keyword>
<evidence type="ECO:0000259" key="5">
    <source>
        <dbReference type="Pfam" id="PF17770"/>
    </source>
</evidence>
<feature type="domain" description="Zn-dependent metallo-hydrolase RNA specificity" evidence="4">
    <location>
        <begin position="111"/>
        <end position="162"/>
    </location>
</feature>
<evidence type="ECO:0000259" key="4">
    <source>
        <dbReference type="Pfam" id="PF07521"/>
    </source>
</evidence>
<dbReference type="InterPro" id="IPR041636">
    <property type="entry name" value="RNase_J_C"/>
</dbReference>
<dbReference type="GO" id="GO:0016787">
    <property type="term" value="F:hydrolase activity"/>
    <property type="evidence" value="ECO:0007669"/>
    <property type="project" value="UniProtKB-KW"/>
</dbReference>
<evidence type="ECO:0000259" key="6">
    <source>
        <dbReference type="Pfam" id="PF22505"/>
    </source>
</evidence>
<dbReference type="Pfam" id="PF17770">
    <property type="entry name" value="RNase_J_C"/>
    <property type="match status" value="1"/>
</dbReference>
<dbReference type="PANTHER" id="PTHR43694:SF1">
    <property type="entry name" value="RIBONUCLEASE J"/>
    <property type="match status" value="1"/>
</dbReference>
<dbReference type="InterPro" id="IPR011108">
    <property type="entry name" value="RMMBL"/>
</dbReference>
<evidence type="ECO:0000313" key="8">
    <source>
        <dbReference type="Proteomes" id="UP000701698"/>
    </source>
</evidence>
<dbReference type="Pfam" id="PF22505">
    <property type="entry name" value="RNase_J_b_CASP"/>
    <property type="match status" value="1"/>
</dbReference>
<name>A0A955RPQ8_UNCKA</name>
<dbReference type="Gene3D" id="3.10.20.580">
    <property type="match status" value="1"/>
</dbReference>
<feature type="non-terminal residue" evidence="7">
    <location>
        <position position="1"/>
    </location>
</feature>
<dbReference type="SUPFAM" id="SSF56281">
    <property type="entry name" value="Metallo-hydrolase/oxidoreductase"/>
    <property type="match status" value="1"/>
</dbReference>
<dbReference type="InterPro" id="IPR042173">
    <property type="entry name" value="RNase_J_2"/>
</dbReference>
<reference evidence="7" key="1">
    <citation type="submission" date="2020-04" db="EMBL/GenBank/DDBJ databases">
        <authorList>
            <person name="Zhang T."/>
        </authorList>
    </citation>
    <scope>NUCLEOTIDE SEQUENCE</scope>
    <source>
        <strain evidence="7">HKST-UBA01</strain>
    </source>
</reference>
<dbReference type="InterPro" id="IPR055132">
    <property type="entry name" value="RNase_J_b_CASP"/>
</dbReference>
<proteinExistence type="predicted"/>
<evidence type="ECO:0000256" key="1">
    <source>
        <dbReference type="ARBA" id="ARBA00022723"/>
    </source>
</evidence>
<evidence type="ECO:0000256" key="3">
    <source>
        <dbReference type="ARBA" id="ARBA00022833"/>
    </source>
</evidence>
<gene>
    <name evidence="7" type="ORF">KC571_00420</name>
</gene>
<dbReference type="InterPro" id="IPR036866">
    <property type="entry name" value="RibonucZ/Hydroxyglut_hydro"/>
</dbReference>
<dbReference type="Gene3D" id="3.40.50.10710">
    <property type="entry name" value="Metallo-hydrolase/oxidoreductase"/>
    <property type="match status" value="1"/>
</dbReference>
<feature type="domain" description="Ribonuclease J beta-CASP" evidence="6">
    <location>
        <begin position="1"/>
        <end position="101"/>
    </location>
</feature>
<dbReference type="EMBL" id="JAGQKX010000006">
    <property type="protein sequence ID" value="MCA9389847.1"/>
    <property type="molecule type" value="Genomic_DNA"/>
</dbReference>
<dbReference type="Proteomes" id="UP000701698">
    <property type="component" value="Unassembled WGS sequence"/>
</dbReference>
<feature type="domain" description="Ribonuclease J C-terminal" evidence="5">
    <location>
        <begin position="208"/>
        <end position="303"/>
    </location>
</feature>
<evidence type="ECO:0000256" key="2">
    <source>
        <dbReference type="ARBA" id="ARBA00022801"/>
    </source>
</evidence>
<accession>A0A955RPQ8</accession>
<organism evidence="7 8">
    <name type="scientific">candidate division WWE3 bacterium</name>
    <dbReference type="NCBI Taxonomy" id="2053526"/>
    <lineage>
        <taxon>Bacteria</taxon>
        <taxon>Katanobacteria</taxon>
    </lineage>
</organism>
<protein>
    <submittedName>
        <fullName evidence="7">Ribonuclease J</fullName>
    </submittedName>
</protein>
<keyword evidence="2" id="KW-0378">Hydrolase</keyword>
<reference evidence="7" key="2">
    <citation type="journal article" date="2021" name="Microbiome">
        <title>Successional dynamics and alternative stable states in a saline activated sludge microbial community over 9 years.</title>
        <authorList>
            <person name="Wang Y."/>
            <person name="Ye J."/>
            <person name="Ju F."/>
            <person name="Liu L."/>
            <person name="Boyd J.A."/>
            <person name="Deng Y."/>
            <person name="Parks D.H."/>
            <person name="Jiang X."/>
            <person name="Yin X."/>
            <person name="Woodcroft B.J."/>
            <person name="Tyson G.W."/>
            <person name="Hugenholtz P."/>
            <person name="Polz M.F."/>
            <person name="Zhang T."/>
        </authorList>
    </citation>
    <scope>NUCLEOTIDE SEQUENCE</scope>
    <source>
        <strain evidence="7">HKST-UBA01</strain>
    </source>
</reference>
<evidence type="ECO:0000313" key="7">
    <source>
        <dbReference type="EMBL" id="MCA9389847.1"/>
    </source>
</evidence>